<dbReference type="Pfam" id="PF07690">
    <property type="entry name" value="MFS_1"/>
    <property type="match status" value="1"/>
</dbReference>
<reference evidence="3" key="1">
    <citation type="submission" date="2024-02" db="UniProtKB">
        <authorList>
            <consortium name="WormBaseParasite"/>
        </authorList>
    </citation>
    <scope>IDENTIFICATION</scope>
</reference>
<dbReference type="AlphaFoldDB" id="A0AAF3F2Y2"/>
<name>A0AAF3F2Y2_9BILA</name>
<feature type="transmembrane region" description="Helical" evidence="1">
    <location>
        <begin position="62"/>
        <end position="82"/>
    </location>
</feature>
<dbReference type="PANTHER" id="PTHR45757:SF23">
    <property type="entry name" value="MAJOR FACILITATOR SUPERFAMILY (MFS) PROFILE DOMAIN-CONTAINING PROTEIN"/>
    <property type="match status" value="1"/>
</dbReference>
<evidence type="ECO:0000313" key="3">
    <source>
        <dbReference type="WBParaSite" id="MBELARI_LOCUS2087"/>
    </source>
</evidence>
<dbReference type="Proteomes" id="UP000887575">
    <property type="component" value="Unassembled WGS sequence"/>
</dbReference>
<keyword evidence="1" id="KW-0472">Membrane</keyword>
<organism evidence="2 3">
    <name type="scientific">Mesorhabditis belari</name>
    <dbReference type="NCBI Taxonomy" id="2138241"/>
    <lineage>
        <taxon>Eukaryota</taxon>
        <taxon>Metazoa</taxon>
        <taxon>Ecdysozoa</taxon>
        <taxon>Nematoda</taxon>
        <taxon>Chromadorea</taxon>
        <taxon>Rhabditida</taxon>
        <taxon>Rhabditina</taxon>
        <taxon>Rhabditomorpha</taxon>
        <taxon>Rhabditoidea</taxon>
        <taxon>Rhabditidae</taxon>
        <taxon>Mesorhabditinae</taxon>
        <taxon>Mesorhabditis</taxon>
    </lineage>
</organism>
<feature type="transmembrane region" description="Helical" evidence="1">
    <location>
        <begin position="124"/>
        <end position="143"/>
    </location>
</feature>
<keyword evidence="1" id="KW-0812">Transmembrane</keyword>
<evidence type="ECO:0000256" key="1">
    <source>
        <dbReference type="SAM" id="Phobius"/>
    </source>
</evidence>
<evidence type="ECO:0000313" key="2">
    <source>
        <dbReference type="Proteomes" id="UP000887575"/>
    </source>
</evidence>
<proteinExistence type="predicted"/>
<dbReference type="GO" id="GO:0022857">
    <property type="term" value="F:transmembrane transporter activity"/>
    <property type="evidence" value="ECO:0007669"/>
    <property type="project" value="InterPro"/>
</dbReference>
<keyword evidence="1" id="KW-1133">Transmembrane helix</keyword>
<feature type="transmembrane region" description="Helical" evidence="1">
    <location>
        <begin position="88"/>
        <end position="112"/>
    </location>
</feature>
<protein>
    <submittedName>
        <fullName evidence="3">Uncharacterized protein</fullName>
    </submittedName>
</protein>
<sequence length="448" mass="49983">MAAIKVPEFPKAKLSNILTYNIAIVCMSANSSSNHDVHTRIFTNAIDAWKEYNRAIDVGRRLVAIGNIIAAMPVIMLVNRYGTRTHSIAAFYILRMIQGTALACNFPVIGYFTERWTYFKQNGMFIPVLVTYLQLAPAFTNPVSELYAVPQDGQVFSTSTAVSSLGLFLIYAVVFRNNPEKHPFVGNTEKTKIAKGKITAEKPPVPYLSIIKTPAIWGVWIAGLGNFTVINLLFLYTPTYLHKVVGFGETSTGLTSAIVPIAEGIVKIISGVVSDKLPIRESIKVRLFNTIAFIGSAVFRYHRFRKNTQWICLKHFRRDSRPVNLAGGQSSSQSTAPEEDPLPIYLRFVGSLAGNLLLNLTSGKWTTSNWNGIFPFVCLSQPQDPSNQPPICSLYSPCPTDWVYSERLKFCYRVVFNVDFTTADQNCRLDGLTIGVDTFGRGKRFCEW</sequence>
<accession>A0AAF3F2Y2</accession>
<keyword evidence="2" id="KW-1185">Reference proteome</keyword>
<dbReference type="InterPro" id="IPR011701">
    <property type="entry name" value="MFS"/>
</dbReference>
<feature type="transmembrane region" description="Helical" evidence="1">
    <location>
        <begin position="155"/>
        <end position="174"/>
    </location>
</feature>
<dbReference type="SUPFAM" id="SSF103473">
    <property type="entry name" value="MFS general substrate transporter"/>
    <property type="match status" value="1"/>
</dbReference>
<dbReference type="Gene3D" id="1.20.1250.20">
    <property type="entry name" value="MFS general substrate transporter like domains"/>
    <property type="match status" value="2"/>
</dbReference>
<dbReference type="InterPro" id="IPR036259">
    <property type="entry name" value="MFS_trans_sf"/>
</dbReference>
<dbReference type="GO" id="GO:0016020">
    <property type="term" value="C:membrane"/>
    <property type="evidence" value="ECO:0007669"/>
    <property type="project" value="TreeGrafter"/>
</dbReference>
<dbReference type="WBParaSite" id="MBELARI_LOCUS2087">
    <property type="protein sequence ID" value="MBELARI_LOCUS2087"/>
    <property type="gene ID" value="MBELARI_LOCUS2087"/>
</dbReference>
<dbReference type="PANTHER" id="PTHR45757">
    <property type="entry name" value="PROTEIN CBG23364-RELATED"/>
    <property type="match status" value="1"/>
</dbReference>
<feature type="transmembrane region" description="Helical" evidence="1">
    <location>
        <begin position="215"/>
        <end position="236"/>
    </location>
</feature>